<protein>
    <submittedName>
        <fullName evidence="1">Uncharacterized protein</fullName>
    </submittedName>
</protein>
<name>A0A7K3QYA8_9ACTN</name>
<dbReference type="EMBL" id="JAAGMR010000282">
    <property type="protein sequence ID" value="NEB94872.1"/>
    <property type="molecule type" value="Genomic_DNA"/>
</dbReference>
<sequence length="95" mass="10188">MITTREPLADLYVLPDAALPYIAAGTLDRRLFNITNLISAGYDDKHRDRSPLIVSYTDAATARRAADAPGSRTVRQLAALDGAALAAARDKASIF</sequence>
<dbReference type="AlphaFoldDB" id="A0A7K3QYA8"/>
<proteinExistence type="predicted"/>
<dbReference type="Proteomes" id="UP000470520">
    <property type="component" value="Unassembled WGS sequence"/>
</dbReference>
<evidence type="ECO:0000313" key="1">
    <source>
        <dbReference type="EMBL" id="NEB94872.1"/>
    </source>
</evidence>
<reference evidence="1 2" key="1">
    <citation type="submission" date="2020-01" db="EMBL/GenBank/DDBJ databases">
        <title>Insect and environment-associated Actinomycetes.</title>
        <authorList>
            <person name="Currrie C."/>
            <person name="Chevrette M."/>
            <person name="Carlson C."/>
            <person name="Stubbendieck R."/>
            <person name="Wendt-Pienkowski E."/>
        </authorList>
    </citation>
    <scope>NUCLEOTIDE SEQUENCE [LARGE SCALE GENOMIC DNA]</scope>
    <source>
        <strain evidence="1 2">SID7754</strain>
    </source>
</reference>
<dbReference type="RefSeq" id="WP_164192825.1">
    <property type="nucleotide sequence ID" value="NZ_JAAGMR010000282.1"/>
</dbReference>
<organism evidence="1 2">
    <name type="scientific">Streptomyces bauhiniae</name>
    <dbReference type="NCBI Taxonomy" id="2340725"/>
    <lineage>
        <taxon>Bacteria</taxon>
        <taxon>Bacillati</taxon>
        <taxon>Actinomycetota</taxon>
        <taxon>Actinomycetes</taxon>
        <taxon>Kitasatosporales</taxon>
        <taxon>Streptomycetaceae</taxon>
        <taxon>Streptomyces</taxon>
    </lineage>
</organism>
<accession>A0A7K3QYA8</accession>
<comment type="caution">
    <text evidence="1">The sequence shown here is derived from an EMBL/GenBank/DDBJ whole genome shotgun (WGS) entry which is preliminary data.</text>
</comment>
<gene>
    <name evidence="1" type="ORF">G3I21_24855</name>
</gene>
<evidence type="ECO:0000313" key="2">
    <source>
        <dbReference type="Proteomes" id="UP000470520"/>
    </source>
</evidence>